<dbReference type="RefSeq" id="WP_078789327.1">
    <property type="nucleotide sequence ID" value="NZ_FUWR01000004.1"/>
</dbReference>
<name>A0A1T4LXW5_9BACT</name>
<evidence type="ECO:0008006" key="3">
    <source>
        <dbReference type="Google" id="ProtNLM"/>
    </source>
</evidence>
<dbReference type="Proteomes" id="UP000190102">
    <property type="component" value="Unassembled WGS sequence"/>
</dbReference>
<sequence>MTTPRFFKVERSQHAYLTFITESYEGLCTVSTVDNKNGIVRVIAPEGREEELEGLIRALQEEIGMEEVVWPAC</sequence>
<evidence type="ECO:0000313" key="1">
    <source>
        <dbReference type="EMBL" id="SJZ59304.1"/>
    </source>
</evidence>
<accession>A0A1T4LXW5</accession>
<reference evidence="2" key="1">
    <citation type="submission" date="2017-02" db="EMBL/GenBank/DDBJ databases">
        <authorList>
            <person name="Varghese N."/>
            <person name="Submissions S."/>
        </authorList>
    </citation>
    <scope>NUCLEOTIDE SEQUENCE [LARGE SCALE GENOMIC DNA]</scope>
    <source>
        <strain evidence="2">ATCC BAA-34</strain>
    </source>
</reference>
<dbReference type="InterPro" id="IPR032587">
    <property type="entry name" value="DUF4911"/>
</dbReference>
<keyword evidence="2" id="KW-1185">Reference proteome</keyword>
<organism evidence="1 2">
    <name type="scientific">Trichlorobacter thiogenes</name>
    <dbReference type="NCBI Taxonomy" id="115783"/>
    <lineage>
        <taxon>Bacteria</taxon>
        <taxon>Pseudomonadati</taxon>
        <taxon>Thermodesulfobacteriota</taxon>
        <taxon>Desulfuromonadia</taxon>
        <taxon>Geobacterales</taxon>
        <taxon>Geobacteraceae</taxon>
        <taxon>Trichlorobacter</taxon>
    </lineage>
</organism>
<dbReference type="STRING" id="115783.SAMN02745119_01054"/>
<dbReference type="AlphaFoldDB" id="A0A1T4LXW5"/>
<dbReference type="Pfam" id="PF16256">
    <property type="entry name" value="DUF4911"/>
    <property type="match status" value="1"/>
</dbReference>
<dbReference type="EMBL" id="FUWR01000004">
    <property type="protein sequence ID" value="SJZ59304.1"/>
    <property type="molecule type" value="Genomic_DNA"/>
</dbReference>
<protein>
    <recommendedName>
        <fullName evidence="3">DUF4911 domain-containing protein</fullName>
    </recommendedName>
</protein>
<gene>
    <name evidence="1" type="ORF">SAMN02745119_01054</name>
</gene>
<dbReference type="OrthoDB" id="5472144at2"/>
<proteinExistence type="predicted"/>
<evidence type="ECO:0000313" key="2">
    <source>
        <dbReference type="Proteomes" id="UP000190102"/>
    </source>
</evidence>